<dbReference type="RefSeq" id="YP_001111113.1">
    <property type="nucleotide sequence ID" value="NC_009235.2"/>
</dbReference>
<keyword evidence="2" id="KW-1185">Reference proteome</keyword>
<dbReference type="EMBL" id="CP000625">
    <property type="protein sequence ID" value="ABO60845.1"/>
    <property type="molecule type" value="Genomic_DNA"/>
</dbReference>
<dbReference type="GeneID" id="4960570"/>
<gene>
    <name evidence="1" type="ORF">BPSphi6442_0035</name>
</gene>
<sequence>MSNRIAVTEQQKELALFFSKKILDVYSKIDPNFSRNDDSKDVIADALLHEYFGTEWKPSVAATVSGVVSNATGANGTIALVESNDSTSILKKDFTVPPAINVHIEVTNPSDGEYVLDISANIFGYGVGGLALHFKKGELSTNNKYLSPLIDIWYRASINFKNGAHIEFEADVKPIAIDKFHIGPLNLDI</sequence>
<accession>A4JX29</accession>
<evidence type="ECO:0000313" key="2">
    <source>
        <dbReference type="Proteomes" id="UP000002289"/>
    </source>
</evidence>
<name>A4JX29_9CAUD</name>
<evidence type="ECO:0000313" key="1">
    <source>
        <dbReference type="EMBL" id="ABO60845.1"/>
    </source>
</evidence>
<protein>
    <submittedName>
        <fullName evidence="1">Uncharacterized protein</fullName>
    </submittedName>
</protein>
<reference evidence="1" key="1">
    <citation type="submission" date="2007-06" db="EMBL/GenBank/DDBJ databases">
        <authorList>
            <person name="DeShazer D."/>
            <person name="Ronning C.M."/>
            <person name="Brinkac L."/>
            <person name="Nierman W.C."/>
        </authorList>
    </citation>
    <scope>NUCLEOTIDE SEQUENCE</scope>
</reference>
<proteinExistence type="predicted"/>
<organism evidence="1 2">
    <name type="scientific">Burkholderia phage phi644-2</name>
    <dbReference type="NCBI Taxonomy" id="2881400"/>
    <lineage>
        <taxon>Viruses</taxon>
        <taxon>Duplodnaviria</taxon>
        <taxon>Heunggongvirae</taxon>
        <taxon>Uroviricota</taxon>
        <taxon>Caudoviricetes</taxon>
        <taxon>Stanholtvirus</taxon>
        <taxon>Stanholtvirus sv6442</taxon>
    </lineage>
</organism>
<dbReference type="Proteomes" id="UP000002289">
    <property type="component" value="Segment"/>
</dbReference>
<dbReference type="KEGG" id="vg:4960570"/>